<dbReference type="AlphaFoldDB" id="A0A562TVU5"/>
<name>A0A562TVU5_9SPHI</name>
<reference evidence="1 2" key="1">
    <citation type="submission" date="2019-07" db="EMBL/GenBank/DDBJ databases">
        <title>Genomic Encyclopedia of Archaeal and Bacterial Type Strains, Phase II (KMG-II): from individual species to whole genera.</title>
        <authorList>
            <person name="Goeker M."/>
        </authorList>
    </citation>
    <scope>NUCLEOTIDE SEQUENCE [LARGE SCALE GENOMIC DNA]</scope>
    <source>
        <strain evidence="1 2">ATCC BAA-1854</strain>
    </source>
</reference>
<protein>
    <submittedName>
        <fullName evidence="1">Uncharacterized protein</fullName>
    </submittedName>
</protein>
<accession>A0A562TVU5</accession>
<dbReference type="EMBL" id="VLLI01000010">
    <property type="protein sequence ID" value="TWI97583.1"/>
    <property type="molecule type" value="Genomic_DNA"/>
</dbReference>
<proteinExistence type="predicted"/>
<sequence length="284" mass="32879">MQAVHINASELEDSTNQLIEAVINNLPNKIGLVKNQNEFKQAVDLLINEIFELFRTKYERIKDHQRFKNIFLGLIRSKQDELLSGKTWGNIFSEVRDIDGNLDKDQTYFDAILIYCELNKTYSRDVVIGYLIEITGLWNVFPAINNFCLNNKAILLDHRPLPEEIKTSKLKAVLFDYGFCNLDLIKVLTAEGFEGIAGLLAKNKLPYQIAMFDFLGFISYLENERFKSKHDMYKEISKWLDSSKDGRSVKGNINSLLSFTAENKDRYTAYKHTEEVKTDYSMLK</sequence>
<evidence type="ECO:0000313" key="2">
    <source>
        <dbReference type="Proteomes" id="UP000317010"/>
    </source>
</evidence>
<comment type="caution">
    <text evidence="1">The sequence shown here is derived from an EMBL/GenBank/DDBJ whole genome shotgun (WGS) entry which is preliminary data.</text>
</comment>
<organism evidence="1 2">
    <name type="scientific">Mucilaginibacter frigoritolerans</name>
    <dbReference type="NCBI Taxonomy" id="652788"/>
    <lineage>
        <taxon>Bacteria</taxon>
        <taxon>Pseudomonadati</taxon>
        <taxon>Bacteroidota</taxon>
        <taxon>Sphingobacteriia</taxon>
        <taxon>Sphingobacteriales</taxon>
        <taxon>Sphingobacteriaceae</taxon>
        <taxon>Mucilaginibacter</taxon>
    </lineage>
</organism>
<gene>
    <name evidence="1" type="ORF">JN11_03405</name>
</gene>
<evidence type="ECO:0000313" key="1">
    <source>
        <dbReference type="EMBL" id="TWI97583.1"/>
    </source>
</evidence>
<dbReference type="Proteomes" id="UP000317010">
    <property type="component" value="Unassembled WGS sequence"/>
</dbReference>
<keyword evidence="2" id="KW-1185">Reference proteome</keyword>